<dbReference type="Proteomes" id="UP000244496">
    <property type="component" value="Chromosome"/>
</dbReference>
<evidence type="ECO:0000313" key="5">
    <source>
        <dbReference type="Proteomes" id="UP000244496"/>
    </source>
</evidence>
<dbReference type="AlphaFoldDB" id="A0A2S0UH22"/>
<keyword evidence="2" id="KW-0328">Glycosyltransferase</keyword>
<dbReference type="EMBL" id="CP028918">
    <property type="protein sequence ID" value="AWB47122.1"/>
    <property type="molecule type" value="Genomic_DNA"/>
</dbReference>
<dbReference type="Pfam" id="PF13641">
    <property type="entry name" value="Glyco_tranf_2_3"/>
    <property type="match status" value="1"/>
</dbReference>
<name>A0A2S0UH22_9RHOB</name>
<proteinExistence type="inferred from homology"/>
<comment type="similarity">
    <text evidence="1">Belongs to the glycosyltransferase 2 family.</text>
</comment>
<gene>
    <name evidence="4" type="ORF">HYN69_00075</name>
</gene>
<protein>
    <submittedName>
        <fullName evidence="4">Glycosyl transferase</fullName>
    </submittedName>
</protein>
<dbReference type="PANTHER" id="PTHR43179">
    <property type="entry name" value="RHAMNOSYLTRANSFERASE WBBL"/>
    <property type="match status" value="1"/>
</dbReference>
<dbReference type="SUPFAM" id="SSF53448">
    <property type="entry name" value="Nucleotide-diphospho-sugar transferases"/>
    <property type="match status" value="1"/>
</dbReference>
<evidence type="ECO:0000313" key="4">
    <source>
        <dbReference type="EMBL" id="AWB47122.1"/>
    </source>
</evidence>
<evidence type="ECO:0000256" key="1">
    <source>
        <dbReference type="ARBA" id="ARBA00006739"/>
    </source>
</evidence>
<accession>A0A2S0UH22</accession>
<keyword evidence="5" id="KW-1185">Reference proteome</keyword>
<sequence length="334" mass="36581">MPKNLVAQGVRLKGIRSLNISTGPSALHSGPRFSFIVCTRDRPAKTLACLRSIAATVGPAPGEAEIILVENGSQKSLSLPDAELDEAAPGLCRTFRLAKGCLSEARNLACDAAQGEFVVYIDDDCMLQSGYLDDLKRHVGRMEAEGQRHYIIGGRVMLGDPSDLPFTIKDHPQAQTFHTGIHPGGFVQGCNFFLPKATAALIGGFDPRFGPGARFHAGEDTDYLIRAHAAGVPLHYVPDMAVWHCHGRRTFDEVDRLNRTYAFANGAILAKHLRDHPWLARHLAWTIRSTAKERIGGPHFDDDLGLSWGSVTTSQLRGVWAFIADRMRHGRMAL</sequence>
<evidence type="ECO:0000256" key="3">
    <source>
        <dbReference type="ARBA" id="ARBA00022679"/>
    </source>
</evidence>
<evidence type="ECO:0000256" key="2">
    <source>
        <dbReference type="ARBA" id="ARBA00022676"/>
    </source>
</evidence>
<organism evidence="4 5">
    <name type="scientific">Paragemmobacter aquarius</name>
    <dbReference type="NCBI Taxonomy" id="2169400"/>
    <lineage>
        <taxon>Bacteria</taxon>
        <taxon>Pseudomonadati</taxon>
        <taxon>Pseudomonadota</taxon>
        <taxon>Alphaproteobacteria</taxon>
        <taxon>Rhodobacterales</taxon>
        <taxon>Paracoccaceae</taxon>
        <taxon>Paragemmobacter</taxon>
    </lineage>
</organism>
<keyword evidence="3 4" id="KW-0808">Transferase</keyword>
<reference evidence="4 5" key="1">
    <citation type="submission" date="2018-04" db="EMBL/GenBank/DDBJ databases">
        <title>Genome sequencing of Gemmobacter.</title>
        <authorList>
            <person name="Yi H."/>
            <person name="Baek M.-G."/>
        </authorList>
    </citation>
    <scope>NUCLEOTIDE SEQUENCE [LARGE SCALE GENOMIC DNA]</scope>
    <source>
        <strain evidence="4 5">HYN0069</strain>
    </source>
</reference>
<dbReference type="Gene3D" id="3.90.550.10">
    <property type="entry name" value="Spore Coat Polysaccharide Biosynthesis Protein SpsA, Chain A"/>
    <property type="match status" value="1"/>
</dbReference>
<dbReference type="PANTHER" id="PTHR43179:SF12">
    <property type="entry name" value="GALACTOFURANOSYLTRANSFERASE GLFT2"/>
    <property type="match status" value="1"/>
</dbReference>
<dbReference type="KEGG" id="geh:HYN69_00075"/>
<dbReference type="GO" id="GO:0016757">
    <property type="term" value="F:glycosyltransferase activity"/>
    <property type="evidence" value="ECO:0007669"/>
    <property type="project" value="UniProtKB-KW"/>
</dbReference>
<dbReference type="InterPro" id="IPR029044">
    <property type="entry name" value="Nucleotide-diphossugar_trans"/>
</dbReference>